<evidence type="ECO:0000259" key="6">
    <source>
        <dbReference type="Pfam" id="PF00441"/>
    </source>
</evidence>
<evidence type="ECO:0000313" key="10">
    <source>
        <dbReference type="Proteomes" id="UP001595607"/>
    </source>
</evidence>
<keyword evidence="10" id="KW-1185">Reference proteome</keyword>
<protein>
    <submittedName>
        <fullName evidence="9">Acyl-CoA dehydrogenase family protein</fullName>
    </submittedName>
</protein>
<dbReference type="Gene3D" id="1.20.140.10">
    <property type="entry name" value="Butyryl-CoA Dehydrogenase, subunit A, domain 3"/>
    <property type="match status" value="1"/>
</dbReference>
<dbReference type="InterPro" id="IPR009100">
    <property type="entry name" value="AcylCoA_DH/oxidase_NM_dom_sf"/>
</dbReference>
<keyword evidence="5" id="KW-0560">Oxidoreductase</keyword>
<dbReference type="RefSeq" id="WP_189577205.1">
    <property type="nucleotide sequence ID" value="NZ_BMXU01000004.1"/>
</dbReference>
<gene>
    <name evidence="9" type="ORF">ACFONP_00315</name>
</gene>
<feature type="domain" description="Acyl-CoA dehydrogenase/oxidase N-terminal" evidence="8">
    <location>
        <begin position="26"/>
        <end position="137"/>
    </location>
</feature>
<evidence type="ECO:0000256" key="4">
    <source>
        <dbReference type="ARBA" id="ARBA00022827"/>
    </source>
</evidence>
<keyword evidence="3 5" id="KW-0285">Flavoprotein</keyword>
<dbReference type="Gene3D" id="1.10.540.10">
    <property type="entry name" value="Acyl-CoA dehydrogenase/oxidase, N-terminal domain"/>
    <property type="match status" value="1"/>
</dbReference>
<dbReference type="Pfam" id="PF00441">
    <property type="entry name" value="Acyl-CoA_dh_1"/>
    <property type="match status" value="1"/>
</dbReference>
<dbReference type="EMBL" id="JBHRVA010000001">
    <property type="protein sequence ID" value="MFC3301171.1"/>
    <property type="molecule type" value="Genomic_DNA"/>
</dbReference>
<organism evidence="9 10">
    <name type="scientific">Parvularcula lutaonensis</name>
    <dbReference type="NCBI Taxonomy" id="491923"/>
    <lineage>
        <taxon>Bacteria</taxon>
        <taxon>Pseudomonadati</taxon>
        <taxon>Pseudomonadota</taxon>
        <taxon>Alphaproteobacteria</taxon>
        <taxon>Parvularculales</taxon>
        <taxon>Parvularculaceae</taxon>
        <taxon>Parvularcula</taxon>
    </lineage>
</organism>
<reference evidence="10" key="1">
    <citation type="journal article" date="2019" name="Int. J. Syst. Evol. Microbiol.">
        <title>The Global Catalogue of Microorganisms (GCM) 10K type strain sequencing project: providing services to taxonomists for standard genome sequencing and annotation.</title>
        <authorList>
            <consortium name="The Broad Institute Genomics Platform"/>
            <consortium name="The Broad Institute Genome Sequencing Center for Infectious Disease"/>
            <person name="Wu L."/>
            <person name="Ma J."/>
        </authorList>
    </citation>
    <scope>NUCLEOTIDE SEQUENCE [LARGE SCALE GENOMIC DNA]</scope>
    <source>
        <strain evidence="10">KCTC 22245</strain>
    </source>
</reference>
<keyword evidence="4 5" id="KW-0274">FAD</keyword>
<evidence type="ECO:0000256" key="5">
    <source>
        <dbReference type="RuleBase" id="RU362125"/>
    </source>
</evidence>
<comment type="caution">
    <text evidence="9">The sequence shown here is derived from an EMBL/GenBank/DDBJ whole genome shotgun (WGS) entry which is preliminary data.</text>
</comment>
<dbReference type="PANTHER" id="PTHR43884">
    <property type="entry name" value="ACYL-COA DEHYDROGENASE"/>
    <property type="match status" value="1"/>
</dbReference>
<dbReference type="Pfam" id="PF02771">
    <property type="entry name" value="Acyl-CoA_dh_N"/>
    <property type="match status" value="1"/>
</dbReference>
<dbReference type="InterPro" id="IPR036250">
    <property type="entry name" value="AcylCo_DH-like_C"/>
</dbReference>
<dbReference type="InterPro" id="IPR006091">
    <property type="entry name" value="Acyl-CoA_Oxase/DH_mid-dom"/>
</dbReference>
<dbReference type="InterPro" id="IPR037069">
    <property type="entry name" value="AcylCoA_DH/ox_N_sf"/>
</dbReference>
<dbReference type="SUPFAM" id="SSF56645">
    <property type="entry name" value="Acyl-CoA dehydrogenase NM domain-like"/>
    <property type="match status" value="1"/>
</dbReference>
<evidence type="ECO:0000313" key="9">
    <source>
        <dbReference type="EMBL" id="MFC3301171.1"/>
    </source>
</evidence>
<dbReference type="PANTHER" id="PTHR43884:SF12">
    <property type="entry name" value="ISOVALERYL-COA DEHYDROGENASE, MITOCHONDRIAL-RELATED"/>
    <property type="match status" value="1"/>
</dbReference>
<evidence type="ECO:0000256" key="2">
    <source>
        <dbReference type="ARBA" id="ARBA00009347"/>
    </source>
</evidence>
<evidence type="ECO:0000256" key="1">
    <source>
        <dbReference type="ARBA" id="ARBA00001974"/>
    </source>
</evidence>
<dbReference type="PROSITE" id="PS00073">
    <property type="entry name" value="ACYL_COA_DH_2"/>
    <property type="match status" value="1"/>
</dbReference>
<accession>A0ABV7M709</accession>
<feature type="domain" description="Acyl-CoA dehydrogenase/oxidase C-terminal" evidence="6">
    <location>
        <begin position="249"/>
        <end position="397"/>
    </location>
</feature>
<dbReference type="InterPro" id="IPR009075">
    <property type="entry name" value="AcylCo_DH/oxidase_C"/>
</dbReference>
<dbReference type="InterPro" id="IPR013786">
    <property type="entry name" value="AcylCoA_DH/ox_N"/>
</dbReference>
<proteinExistence type="inferred from homology"/>
<evidence type="ECO:0000256" key="3">
    <source>
        <dbReference type="ARBA" id="ARBA00022630"/>
    </source>
</evidence>
<sequence length="397" mass="43476">MSASEKKEAFNPVPEVQPLIGRTLFNETHEAFRETARRFFEREVAPNHSRYEEQGHVDRDLWNKAGEAGLLLTAIPEEYGGLGGDRIVSAVIMEEQARVGASAVGFSLHSDIVAPYIFNFGTEEQKQNYLPRMASGELVGAIAMTEPGTGSDLQGIKTRAEDKGDHWLLNGSKIFITNGYLCDIVIVAAKTGNSGQGSADTSLFIVEAGLDGFTKGTPLKKIGMKGQDTCELFFSDVKLPKDAILGAPGTGFGMLMKELAWERLLIAILAQGAAEFAFEHTLDYAKNRQAFGRPIASFQVQRHKLAQLASEVSLGRVYTDECLRAEVEGRLSPAGAASAKCWVSEMCSRVIDQCVQIHGGYGFMWEYPVARAFVDNRVHQIYGGTNDIMRELIARSL</sequence>
<dbReference type="Pfam" id="PF02770">
    <property type="entry name" value="Acyl-CoA_dh_M"/>
    <property type="match status" value="1"/>
</dbReference>
<evidence type="ECO:0000259" key="8">
    <source>
        <dbReference type="Pfam" id="PF02771"/>
    </source>
</evidence>
<comment type="cofactor">
    <cofactor evidence="1 5">
        <name>FAD</name>
        <dbReference type="ChEBI" id="CHEBI:57692"/>
    </cofactor>
</comment>
<dbReference type="SUPFAM" id="SSF47203">
    <property type="entry name" value="Acyl-CoA dehydrogenase C-terminal domain-like"/>
    <property type="match status" value="1"/>
</dbReference>
<dbReference type="InterPro" id="IPR046373">
    <property type="entry name" value="Acyl-CoA_Oxase/DH_mid-dom_sf"/>
</dbReference>
<name>A0ABV7M709_9PROT</name>
<feature type="domain" description="Acyl-CoA oxidase/dehydrogenase middle" evidence="7">
    <location>
        <begin position="141"/>
        <end position="237"/>
    </location>
</feature>
<dbReference type="InterPro" id="IPR006089">
    <property type="entry name" value="Acyl-CoA_DH_CS"/>
</dbReference>
<dbReference type="Proteomes" id="UP001595607">
    <property type="component" value="Unassembled WGS sequence"/>
</dbReference>
<comment type="similarity">
    <text evidence="2 5">Belongs to the acyl-CoA dehydrogenase family.</text>
</comment>
<dbReference type="Gene3D" id="2.40.110.10">
    <property type="entry name" value="Butyryl-CoA Dehydrogenase, subunit A, domain 2"/>
    <property type="match status" value="1"/>
</dbReference>
<evidence type="ECO:0000259" key="7">
    <source>
        <dbReference type="Pfam" id="PF02770"/>
    </source>
</evidence>